<dbReference type="Proteomes" id="UP000433483">
    <property type="component" value="Unassembled WGS sequence"/>
</dbReference>
<organism evidence="2 17">
    <name type="scientific">Phytophthora fragariae</name>
    <dbReference type="NCBI Taxonomy" id="53985"/>
    <lineage>
        <taxon>Eukaryota</taxon>
        <taxon>Sar</taxon>
        <taxon>Stramenopiles</taxon>
        <taxon>Oomycota</taxon>
        <taxon>Peronosporomycetes</taxon>
        <taxon>Peronosporales</taxon>
        <taxon>Peronosporaceae</taxon>
        <taxon>Phytophthora</taxon>
    </lineage>
</organism>
<evidence type="ECO:0000313" key="13">
    <source>
        <dbReference type="Proteomes" id="UP000437068"/>
    </source>
</evidence>
<comment type="caution">
    <text evidence="2">The sequence shown here is derived from an EMBL/GenBank/DDBJ whole genome shotgun (WGS) entry which is preliminary data.</text>
</comment>
<reference evidence="17 18" key="1">
    <citation type="submission" date="2018-09" db="EMBL/GenBank/DDBJ databases">
        <title>Genomic investigation of the strawberry pathogen Phytophthora fragariae indicates pathogenicity is determined by transcriptional variation in three key races.</title>
        <authorList>
            <person name="Adams T.M."/>
            <person name="Armitage A.D."/>
            <person name="Sobczyk M.K."/>
            <person name="Bates H.J."/>
            <person name="Dunwell J.M."/>
            <person name="Nellist C.F."/>
            <person name="Harrison R.J."/>
        </authorList>
    </citation>
    <scope>NUCLEOTIDE SEQUENCE [LARGE SCALE GENOMIC DNA]</scope>
    <source>
        <strain evidence="9 13">A4</strain>
        <strain evidence="8 14">BC-1</strain>
        <strain evidence="7 18">BC-23</strain>
        <strain evidence="6 12">NOV-27</strain>
        <strain evidence="5 15">NOV-5</strain>
        <strain evidence="4 16">NOV-71</strain>
        <strain evidence="10 19">NOV-77</strain>
        <strain evidence="1 11">NOV-9</strain>
        <strain evidence="3 20">ONT-3</strain>
        <strain evidence="2 17">SCRP245</strain>
    </source>
</reference>
<evidence type="ECO:0000313" key="5">
    <source>
        <dbReference type="EMBL" id="KAE9061319.1"/>
    </source>
</evidence>
<dbReference type="Proteomes" id="UP000486351">
    <property type="component" value="Unassembled WGS sequence"/>
</dbReference>
<evidence type="ECO:0000313" key="12">
    <source>
        <dbReference type="Proteomes" id="UP000433483"/>
    </source>
</evidence>
<evidence type="ECO:0000313" key="6">
    <source>
        <dbReference type="EMBL" id="KAE9159905.1"/>
    </source>
</evidence>
<dbReference type="Proteomes" id="UP000437068">
    <property type="component" value="Unassembled WGS sequence"/>
</dbReference>
<evidence type="ECO:0000313" key="11">
    <source>
        <dbReference type="Proteomes" id="UP000429523"/>
    </source>
</evidence>
<evidence type="ECO:0000313" key="10">
    <source>
        <dbReference type="EMBL" id="KAE9267961.1"/>
    </source>
</evidence>
<dbReference type="Proteomes" id="UP000460718">
    <property type="component" value="Unassembled WGS sequence"/>
</dbReference>
<proteinExistence type="predicted"/>
<sequence>MPGRVDKELVKQRLRLEQEAWYAGEFVGVDV</sequence>
<dbReference type="EMBL" id="QXGF01006341">
    <property type="protein sequence ID" value="KAE8917976.1"/>
    <property type="molecule type" value="Genomic_DNA"/>
</dbReference>
<dbReference type="AlphaFoldDB" id="A0A6A3GTE2"/>
<evidence type="ECO:0000313" key="9">
    <source>
        <dbReference type="EMBL" id="KAE9264180.1"/>
    </source>
</evidence>
<gene>
    <name evidence="9" type="ORF">PF001_g31394</name>
    <name evidence="8" type="ORF">PF002_g31716</name>
    <name evidence="7" type="ORF">PF004_g30851</name>
    <name evidence="6" type="ORF">PF005_g31865</name>
    <name evidence="5" type="ORF">PF006_g31433</name>
    <name evidence="4" type="ORF">PF007_g31203</name>
    <name evidence="10" type="ORF">PF008_g31229</name>
    <name evidence="1" type="ORF">PF009_g31705</name>
    <name evidence="3" type="ORF">PF010_g31229</name>
    <name evidence="2" type="ORF">PF011_g30167</name>
</gene>
<evidence type="ECO:0000313" key="4">
    <source>
        <dbReference type="EMBL" id="KAE9058717.1"/>
    </source>
</evidence>
<dbReference type="EMBL" id="QXFX01006833">
    <property type="protein sequence ID" value="KAE9057826.1"/>
    <property type="molecule type" value="Genomic_DNA"/>
</dbReference>
<evidence type="ECO:0000313" key="1">
    <source>
        <dbReference type="EMBL" id="KAE8917976.1"/>
    </source>
</evidence>
<keyword evidence="12" id="KW-1185">Reference proteome</keyword>
<dbReference type="Proteomes" id="UP000440732">
    <property type="component" value="Unassembled WGS sequence"/>
</dbReference>
<evidence type="ECO:0000313" key="16">
    <source>
        <dbReference type="Proteomes" id="UP000441208"/>
    </source>
</evidence>
<evidence type="ECO:0000313" key="2">
    <source>
        <dbReference type="EMBL" id="KAE8960224.1"/>
    </source>
</evidence>
<dbReference type="EMBL" id="QXFY01006712">
    <property type="protein sequence ID" value="KAE9267961.1"/>
    <property type="molecule type" value="Genomic_DNA"/>
</dbReference>
<dbReference type="EMBL" id="QXGC01006922">
    <property type="protein sequence ID" value="KAE9161357.1"/>
    <property type="molecule type" value="Genomic_DNA"/>
</dbReference>
<dbReference type="Proteomes" id="UP000440367">
    <property type="component" value="Unassembled WGS sequence"/>
</dbReference>
<evidence type="ECO:0000313" key="3">
    <source>
        <dbReference type="EMBL" id="KAE9057826.1"/>
    </source>
</evidence>
<evidence type="ECO:0000313" key="15">
    <source>
        <dbReference type="Proteomes" id="UP000440732"/>
    </source>
</evidence>
<evidence type="ECO:0000313" key="17">
    <source>
        <dbReference type="Proteomes" id="UP000460718"/>
    </source>
</evidence>
<dbReference type="EMBL" id="QXGE01007001">
    <property type="protein sequence ID" value="KAE9264180.1"/>
    <property type="molecule type" value="Genomic_DNA"/>
</dbReference>
<name>A0A6A3GTE2_9STRA</name>
<dbReference type="Proteomes" id="UP000488956">
    <property type="component" value="Unassembled WGS sequence"/>
</dbReference>
<evidence type="ECO:0000313" key="18">
    <source>
        <dbReference type="Proteomes" id="UP000476176"/>
    </source>
</evidence>
<dbReference type="EMBL" id="QXFW01006062">
    <property type="protein sequence ID" value="KAE8960224.1"/>
    <property type="molecule type" value="Genomic_DNA"/>
</dbReference>
<dbReference type="EMBL" id="QXFZ01006408">
    <property type="protein sequence ID" value="KAE9058717.1"/>
    <property type="molecule type" value="Genomic_DNA"/>
</dbReference>
<dbReference type="Proteomes" id="UP000476176">
    <property type="component" value="Unassembled WGS sequence"/>
</dbReference>
<dbReference type="EMBL" id="QXGD01006116">
    <property type="protein sequence ID" value="KAE9163984.1"/>
    <property type="molecule type" value="Genomic_DNA"/>
</dbReference>
<dbReference type="Proteomes" id="UP000429523">
    <property type="component" value="Unassembled WGS sequence"/>
</dbReference>
<accession>A0A6A3GTE2</accession>
<dbReference type="EMBL" id="QXGB01006951">
    <property type="protein sequence ID" value="KAE9159905.1"/>
    <property type="molecule type" value="Genomic_DNA"/>
</dbReference>
<evidence type="ECO:0000313" key="7">
    <source>
        <dbReference type="EMBL" id="KAE9161357.1"/>
    </source>
</evidence>
<dbReference type="EMBL" id="QXGA01007010">
    <property type="protein sequence ID" value="KAE9061319.1"/>
    <property type="molecule type" value="Genomic_DNA"/>
</dbReference>
<dbReference type="Proteomes" id="UP000441208">
    <property type="component" value="Unassembled WGS sequence"/>
</dbReference>
<evidence type="ECO:0000313" key="14">
    <source>
        <dbReference type="Proteomes" id="UP000440367"/>
    </source>
</evidence>
<evidence type="ECO:0000313" key="8">
    <source>
        <dbReference type="EMBL" id="KAE9163984.1"/>
    </source>
</evidence>
<evidence type="ECO:0000313" key="20">
    <source>
        <dbReference type="Proteomes" id="UP000488956"/>
    </source>
</evidence>
<protein>
    <submittedName>
        <fullName evidence="2">Uncharacterized protein</fullName>
    </submittedName>
</protein>
<evidence type="ECO:0000313" key="19">
    <source>
        <dbReference type="Proteomes" id="UP000486351"/>
    </source>
</evidence>